<dbReference type="Pfam" id="PF21010">
    <property type="entry name" value="HA2_C"/>
    <property type="match status" value="1"/>
</dbReference>
<dbReference type="InterPro" id="IPR027417">
    <property type="entry name" value="P-loop_NTPase"/>
</dbReference>
<keyword evidence="2" id="KW-0547">Nucleotide-binding</keyword>
<dbReference type="PANTHER" id="PTHR18934:SF145">
    <property type="entry name" value="ATP-DEPENDENT RNA HELICASE DHX57-RELATED"/>
    <property type="match status" value="1"/>
</dbReference>
<dbReference type="InterPro" id="IPR001650">
    <property type="entry name" value="Helicase_C-like"/>
</dbReference>
<evidence type="ECO:0000256" key="7">
    <source>
        <dbReference type="SAM" id="MobiDB-lite"/>
    </source>
</evidence>
<dbReference type="InterPro" id="IPR007502">
    <property type="entry name" value="Helicase-assoc_dom"/>
</dbReference>
<keyword evidence="11" id="KW-1185">Reference proteome</keyword>
<dbReference type="FunFam" id="3.40.50.300:FF:000500">
    <property type="entry name" value="ATP-dependent RNA helicase DHX29"/>
    <property type="match status" value="1"/>
</dbReference>
<dbReference type="GO" id="GO:0005524">
    <property type="term" value="F:ATP binding"/>
    <property type="evidence" value="ECO:0007669"/>
    <property type="project" value="UniProtKB-KW"/>
</dbReference>
<feature type="domain" description="Helicase C-terminal" evidence="9">
    <location>
        <begin position="923"/>
        <end position="1090"/>
    </location>
</feature>
<feature type="region of interest" description="Disordered" evidence="7">
    <location>
        <begin position="1"/>
        <end position="51"/>
    </location>
</feature>
<feature type="compositionally biased region" description="Polar residues" evidence="7">
    <location>
        <begin position="255"/>
        <end position="268"/>
    </location>
</feature>
<evidence type="ECO:0000256" key="4">
    <source>
        <dbReference type="ARBA" id="ARBA00022806"/>
    </source>
</evidence>
<dbReference type="InterPro" id="IPR014001">
    <property type="entry name" value="Helicase_ATP-bd"/>
</dbReference>
<dbReference type="GeneID" id="27323530"/>
<dbReference type="PANTHER" id="PTHR18934">
    <property type="entry name" value="ATP-DEPENDENT RNA HELICASE"/>
    <property type="match status" value="1"/>
</dbReference>
<accession>A0A0D1WPZ1</accession>
<sequence>MAPNKKKKKPAANPARGFATTSLPSRSKVVDEAVQASSSGEQKPNSHSSTAEVYHGAQNNNQSAASATVPSQISEMTPEQLEAHLEDAELDALLEKHGGRCLAESTRQTARLLTEQRQLRAQSYPLTTYGWLNDELIQRLFDMHQQLSDTSRLSTGTIIDDEKLLIDLWTLQRVLQALKFPRIHLSLLNVAKIAAKGQLAIDTDLIPGMLEAFQWYAMDIQADDLPDYDHSLPSKGAPNSGTQSPQLKTPDPGSTPRSRQSPATTPATVSDADEDSESISSSDNDQDDDPDRLKQRYLQLRARIWKIQNPDPSSSPKSVSKSRKLLLRLSKKVEDLQRDILFDEDAAAEDWSLDEIKLQTSHRQKLREHGELRRKALKGVNNTTQEDHQSQPSSRHLTPDLENDEEITGGLFDVEGENSDDTTSQNPQDDSIRILDFGKWTGISPRKLLDDVCRGHDAKCRVQLHNIQRSSFASRRGLSIYWSTDTLPDSEVNAALPSGITTATEPRVWTLAMDKIATASDLQSEAYISCLGLFLVSSIGSKEQKALARLPTVWRDLIKDLTDVQQKLVHEEHKKTLRELRSMIRISQEEQKAEETITPRDQHGETAASKHVMERAQRFAPVKLTSEQVLHEWTTRTSQPSFERMLAVRRQLPVHNFKDTIIDCINQNAVSVICAETGAGKSSGIPVLLLENDFSAGKDCRILVTQPRRISAVTLARRVSQELGESRNDIGTSRSLVGYAIRLESKTTASTRITYATTGVLLRMLEECADLEELDYLILDEVHERTMDLDLLFIALKKLQLRRKTLKIVLMSATVDARKFSDYFGGAPVLDLPGRTFPVEVGFLEDAVEATNDLSDIQDKGLQEEDEIPDLDEDAIAEKGRPIILQPDKHSKKTQRIIAAMDEYQIDYSLIVKLAAAIATKPKYEHYSSAILIFMPGLGEMRRLHRVLLSLDLFNNNKWVIHLLHSTFTTEELERAFEIPPPGYRKIVIATNIAETGITIPDVTAVIDTCKEKLNRFDERRQSSRLSEGFISRSSARQRRGRAARVQEGLCFHLVTKHRHDNIMLEQQVPEMLRLGLQDPMLRVKVWNLGSIEETLSQAIDPPNRKNILRAIEKLKDAGALTKTENLTALGKQIARLPLEVSLAKLAIFGVVFGCLDPILAIISLLTSKSPFLNSPSKSQADSRAVFARSDSDLLSSLNAYEGWKKHKVARSAQEFCRKFHLSDQGMLQVEEQKVQLLVYLVDAGLVLLQGHEKSALSRARSGSWRGGSFYVVPERYNRIVSDRALNCIIAMALYPRTLVREGKAYRNVFSNQQLYLTGRSINHGNPKAPRWLSFYEARQNHGGSLNVFETSAIPESGMAILLGEAEYKFFAGVVSVDSGKVRLSLRHYKQVMALKILREHLLEALDACYRQPSEALSGTARGWIELWLGIEAAQKT</sequence>
<dbReference type="GO" id="GO:0003724">
    <property type="term" value="F:RNA helicase activity"/>
    <property type="evidence" value="ECO:0007669"/>
    <property type="project" value="UniProtKB-EC"/>
</dbReference>
<dbReference type="CDD" id="cd18791">
    <property type="entry name" value="SF2_C_RHA"/>
    <property type="match status" value="1"/>
</dbReference>
<evidence type="ECO:0000259" key="9">
    <source>
        <dbReference type="PROSITE" id="PS51194"/>
    </source>
</evidence>
<keyword evidence="5" id="KW-0067">ATP-binding</keyword>
<dbReference type="EC" id="3.6.4.13" evidence="1"/>
<dbReference type="CDD" id="cd17917">
    <property type="entry name" value="DEXHc_RHA-like"/>
    <property type="match status" value="1"/>
</dbReference>
<dbReference type="OrthoDB" id="5600252at2759"/>
<dbReference type="Pfam" id="PF04408">
    <property type="entry name" value="WHD_HA2"/>
    <property type="match status" value="1"/>
</dbReference>
<feature type="domain" description="Helicase ATP-binding" evidence="8">
    <location>
        <begin position="662"/>
        <end position="833"/>
    </location>
</feature>
<dbReference type="SMART" id="SM00490">
    <property type="entry name" value="HELICc"/>
    <property type="match status" value="1"/>
</dbReference>
<dbReference type="FunFam" id="1.20.120.1080:FF:000002">
    <property type="entry name" value="Putative ATP-dependent RNA helicase DHX36"/>
    <property type="match status" value="1"/>
</dbReference>
<dbReference type="Proteomes" id="UP000054302">
    <property type="component" value="Unassembled WGS sequence"/>
</dbReference>
<feature type="compositionally biased region" description="Basic residues" evidence="7">
    <location>
        <begin position="1"/>
        <end position="10"/>
    </location>
</feature>
<proteinExistence type="predicted"/>
<feature type="compositionally biased region" description="Polar residues" evidence="7">
    <location>
        <begin position="380"/>
        <end position="396"/>
    </location>
</feature>
<feature type="compositionally biased region" description="Polar residues" evidence="7">
    <location>
        <begin position="237"/>
        <end position="247"/>
    </location>
</feature>
<feature type="compositionally biased region" description="Polar residues" evidence="7">
    <location>
        <begin position="35"/>
        <end position="51"/>
    </location>
</feature>
<dbReference type="GO" id="GO:0003723">
    <property type="term" value="F:RNA binding"/>
    <property type="evidence" value="ECO:0007669"/>
    <property type="project" value="TreeGrafter"/>
</dbReference>
<dbReference type="STRING" id="212818.A0A0D1WPZ1"/>
<comment type="catalytic activity">
    <reaction evidence="6">
        <text>ATP + H2O = ADP + phosphate + H(+)</text>
        <dbReference type="Rhea" id="RHEA:13065"/>
        <dbReference type="ChEBI" id="CHEBI:15377"/>
        <dbReference type="ChEBI" id="CHEBI:15378"/>
        <dbReference type="ChEBI" id="CHEBI:30616"/>
        <dbReference type="ChEBI" id="CHEBI:43474"/>
        <dbReference type="ChEBI" id="CHEBI:456216"/>
        <dbReference type="EC" id="3.6.4.13"/>
    </reaction>
</comment>
<reference evidence="10 11" key="1">
    <citation type="submission" date="2015-01" db="EMBL/GenBank/DDBJ databases">
        <title>The Genome Sequence of Exophiala mesophila CBS40295.</title>
        <authorList>
            <consortium name="The Broad Institute Genomics Platform"/>
            <person name="Cuomo C."/>
            <person name="de Hoog S."/>
            <person name="Gorbushina A."/>
            <person name="Stielow B."/>
            <person name="Teixiera M."/>
            <person name="Abouelleil A."/>
            <person name="Chapman S.B."/>
            <person name="Priest M."/>
            <person name="Young S.K."/>
            <person name="Wortman J."/>
            <person name="Nusbaum C."/>
            <person name="Birren B."/>
        </authorList>
    </citation>
    <scope>NUCLEOTIDE SEQUENCE [LARGE SCALE GENOMIC DNA]</scope>
    <source>
        <strain evidence="10 11">CBS 40295</strain>
    </source>
</reference>
<evidence type="ECO:0000313" key="11">
    <source>
        <dbReference type="Proteomes" id="UP000054302"/>
    </source>
</evidence>
<dbReference type="Pfam" id="PF00271">
    <property type="entry name" value="Helicase_C"/>
    <property type="match status" value="1"/>
</dbReference>
<dbReference type="InterPro" id="IPR048333">
    <property type="entry name" value="HA2_WH"/>
</dbReference>
<feature type="region of interest" description="Disordered" evidence="7">
    <location>
        <begin position="411"/>
        <end position="430"/>
    </location>
</feature>
<dbReference type="SUPFAM" id="SSF52540">
    <property type="entry name" value="P-loop containing nucleoside triphosphate hydrolases"/>
    <property type="match status" value="1"/>
</dbReference>
<evidence type="ECO:0000256" key="3">
    <source>
        <dbReference type="ARBA" id="ARBA00022801"/>
    </source>
</evidence>
<feature type="region of interest" description="Disordered" evidence="7">
    <location>
        <begin position="227"/>
        <end position="291"/>
    </location>
</feature>
<evidence type="ECO:0000256" key="2">
    <source>
        <dbReference type="ARBA" id="ARBA00022741"/>
    </source>
</evidence>
<dbReference type="RefSeq" id="XP_016222679.1">
    <property type="nucleotide sequence ID" value="XM_016370386.1"/>
</dbReference>
<evidence type="ECO:0000259" key="8">
    <source>
        <dbReference type="PROSITE" id="PS51192"/>
    </source>
</evidence>
<dbReference type="Gene3D" id="3.40.50.300">
    <property type="entry name" value="P-loop containing nucleotide triphosphate hydrolases"/>
    <property type="match status" value="2"/>
</dbReference>
<evidence type="ECO:0000256" key="5">
    <source>
        <dbReference type="ARBA" id="ARBA00022840"/>
    </source>
</evidence>
<dbReference type="SMART" id="SM00847">
    <property type="entry name" value="HA2"/>
    <property type="match status" value="1"/>
</dbReference>
<organism evidence="10 11">
    <name type="scientific">Exophiala mesophila</name>
    <name type="common">Black yeast-like fungus</name>
    <dbReference type="NCBI Taxonomy" id="212818"/>
    <lineage>
        <taxon>Eukaryota</taxon>
        <taxon>Fungi</taxon>
        <taxon>Dikarya</taxon>
        <taxon>Ascomycota</taxon>
        <taxon>Pezizomycotina</taxon>
        <taxon>Eurotiomycetes</taxon>
        <taxon>Chaetothyriomycetidae</taxon>
        <taxon>Chaetothyriales</taxon>
        <taxon>Herpotrichiellaceae</taxon>
        <taxon>Exophiala</taxon>
    </lineage>
</organism>
<gene>
    <name evidence="10" type="ORF">PV10_05685</name>
</gene>
<keyword evidence="4" id="KW-0347">Helicase</keyword>
<dbReference type="InterPro" id="IPR011545">
    <property type="entry name" value="DEAD/DEAH_box_helicase_dom"/>
</dbReference>
<dbReference type="Pfam" id="PF00270">
    <property type="entry name" value="DEAD"/>
    <property type="match status" value="1"/>
</dbReference>
<evidence type="ECO:0000256" key="6">
    <source>
        <dbReference type="ARBA" id="ARBA00047984"/>
    </source>
</evidence>
<dbReference type="PROSITE" id="PS51192">
    <property type="entry name" value="HELICASE_ATP_BIND_1"/>
    <property type="match status" value="1"/>
</dbReference>
<evidence type="ECO:0000313" key="10">
    <source>
        <dbReference type="EMBL" id="KIV91105.1"/>
    </source>
</evidence>
<name>A0A0D1WPZ1_EXOME</name>
<dbReference type="EMBL" id="KN847523">
    <property type="protein sequence ID" value="KIV91105.1"/>
    <property type="molecule type" value="Genomic_DNA"/>
</dbReference>
<dbReference type="PROSITE" id="PS51194">
    <property type="entry name" value="HELICASE_CTER"/>
    <property type="match status" value="1"/>
</dbReference>
<protein>
    <recommendedName>
        <fullName evidence="1">RNA helicase</fullName>
        <ecNumber evidence="1">3.6.4.13</ecNumber>
    </recommendedName>
</protein>
<feature type="region of interest" description="Disordered" evidence="7">
    <location>
        <begin position="362"/>
        <end position="401"/>
    </location>
</feature>
<dbReference type="SMART" id="SM00487">
    <property type="entry name" value="DEXDc"/>
    <property type="match status" value="1"/>
</dbReference>
<evidence type="ECO:0000256" key="1">
    <source>
        <dbReference type="ARBA" id="ARBA00012552"/>
    </source>
</evidence>
<dbReference type="GO" id="GO:0016787">
    <property type="term" value="F:hydrolase activity"/>
    <property type="evidence" value="ECO:0007669"/>
    <property type="project" value="UniProtKB-KW"/>
</dbReference>
<keyword evidence="3" id="KW-0378">Hydrolase</keyword>
<dbReference type="Gene3D" id="1.20.120.1080">
    <property type="match status" value="1"/>
</dbReference>
<dbReference type="VEuPathDB" id="FungiDB:PV10_05685"/>
<dbReference type="HOGENOM" id="CLU_001832_1_3_1"/>
<dbReference type="OMA" id="TFPVEMK"/>